<evidence type="ECO:0000313" key="1">
    <source>
        <dbReference type="EMBL" id="MCE3216684.1"/>
    </source>
</evidence>
<comment type="caution">
    <text evidence="1">The sequence shown here is derived from an EMBL/GenBank/DDBJ whole genome shotgun (WGS) entry which is preliminary data.</text>
</comment>
<keyword evidence="2" id="KW-1185">Reference proteome</keyword>
<reference evidence="1 2" key="1">
    <citation type="journal article" date="2021" name="BMC Genomics">
        <title>Datura genome reveals duplications of psychoactive alkaloid biosynthetic genes and high mutation rate following tissue culture.</title>
        <authorList>
            <person name="Rajewski A."/>
            <person name="Carter-House D."/>
            <person name="Stajich J."/>
            <person name="Litt A."/>
        </authorList>
    </citation>
    <scope>NUCLEOTIDE SEQUENCE [LARGE SCALE GENOMIC DNA]</scope>
    <source>
        <strain evidence="1">AR-01</strain>
    </source>
</reference>
<name>A0ABS8WYE1_DATST</name>
<dbReference type="Proteomes" id="UP000823775">
    <property type="component" value="Unassembled WGS sequence"/>
</dbReference>
<gene>
    <name evidence="1" type="ORF">HAX54_007525</name>
</gene>
<organism evidence="1 2">
    <name type="scientific">Datura stramonium</name>
    <name type="common">Jimsonweed</name>
    <name type="synonym">Common thornapple</name>
    <dbReference type="NCBI Taxonomy" id="4076"/>
    <lineage>
        <taxon>Eukaryota</taxon>
        <taxon>Viridiplantae</taxon>
        <taxon>Streptophyta</taxon>
        <taxon>Embryophyta</taxon>
        <taxon>Tracheophyta</taxon>
        <taxon>Spermatophyta</taxon>
        <taxon>Magnoliopsida</taxon>
        <taxon>eudicotyledons</taxon>
        <taxon>Gunneridae</taxon>
        <taxon>Pentapetalae</taxon>
        <taxon>asterids</taxon>
        <taxon>lamiids</taxon>
        <taxon>Solanales</taxon>
        <taxon>Solanaceae</taxon>
        <taxon>Solanoideae</taxon>
        <taxon>Datureae</taxon>
        <taxon>Datura</taxon>
    </lineage>
</organism>
<sequence length="98" mass="11415">MRRVKREKEGGAACMWVDGKREMGTADSSRLAVVFNLKKMGERRWARRLRIAVVGPLSTLWERKERGDRLGRLSEIMEAWTARVYKVGCSYRVEGRKE</sequence>
<evidence type="ECO:0000313" key="2">
    <source>
        <dbReference type="Proteomes" id="UP000823775"/>
    </source>
</evidence>
<feature type="non-terminal residue" evidence="1">
    <location>
        <position position="98"/>
    </location>
</feature>
<accession>A0ABS8WYE1</accession>
<dbReference type="EMBL" id="JACEIK010013875">
    <property type="protein sequence ID" value="MCE3216684.1"/>
    <property type="molecule type" value="Genomic_DNA"/>
</dbReference>
<proteinExistence type="predicted"/>
<protein>
    <submittedName>
        <fullName evidence="1">Uncharacterized protein</fullName>
    </submittedName>
</protein>